<dbReference type="GO" id="GO:0051301">
    <property type="term" value="P:cell division"/>
    <property type="evidence" value="ECO:0007669"/>
    <property type="project" value="UniProtKB-KW"/>
</dbReference>
<dbReference type="InParanoid" id="E3MD26"/>
<feature type="compositionally biased region" description="Acidic residues" evidence="6">
    <location>
        <begin position="1364"/>
        <end position="1373"/>
    </location>
</feature>
<evidence type="ECO:0000256" key="6">
    <source>
        <dbReference type="SAM" id="MobiDB-lite"/>
    </source>
</evidence>
<keyword evidence="4" id="KW-0539">Nucleus</keyword>
<dbReference type="Proteomes" id="UP000008281">
    <property type="component" value="Unassembled WGS sequence"/>
</dbReference>
<dbReference type="InterPro" id="IPR011989">
    <property type="entry name" value="ARM-like"/>
</dbReference>
<name>E3MD26_CAERE</name>
<feature type="compositionally biased region" description="Basic residues" evidence="6">
    <location>
        <begin position="1310"/>
        <end position="1323"/>
    </location>
</feature>
<evidence type="ECO:0000313" key="7">
    <source>
        <dbReference type="EMBL" id="EFO98543.1"/>
    </source>
</evidence>
<dbReference type="PANTHER" id="PTHR12663:SF0">
    <property type="entry name" value="PRECOCIOUS DISSOCIATION OF SISTERS 5, ISOFORM A"/>
    <property type="match status" value="1"/>
</dbReference>
<dbReference type="OMA" id="ECYQVRE"/>
<dbReference type="GO" id="GO:0007064">
    <property type="term" value="P:mitotic sister chromatid cohesion"/>
    <property type="evidence" value="ECO:0007669"/>
    <property type="project" value="EnsemblMetazoa"/>
</dbReference>
<sequence length="1593" mass="180310">MSSDVDYPQGCLPIENSTNVSQQIERLRKLAACLYDCKENKDEEVKSPTRFARLFQHLSQSCFLDNSNPDFRLHLSLCLAHILRVFLPEVPTPTAIELKNVYIHIFRTLRGLGEITTDSPKFKHFFNLVEAIKVILHPISEMQDFDEKESIPVVRTLFREILGLTCGKGWNKNVKDNKKEGSSDEEPIEENKEDEDEEDKNIVEKVREALVTIGRKALGELDYVPAEVLDVIFYHIASPQRTNFPEARDLAESIIYSCMQIDAEPTTEEKTNPLTASIRNAMTTAAKEGKLPDEYEMTGSDSRSKFFDILRVLHFISTKLVSGATEELNFWLQSDNAQYRLEAVKIVGYCTRDRHCQFGMDSSDATWTAFLNAAKDQESSVRKEFVTQSKSVLVSNHSHLRGQIINCLLRLSKDPQDEVRLNVVQAVAEVSKSKLEAISDKLLKLCAERMKDKKPNVRNESIKRMMDLYHHVMTSKPQKFYSKDSLINHQDTDDTTLPYTESDKECVRFIPNAVFNVYRLTQRTPAYLDSRLIIERYVQKNFIPYEIDPKERMKIMADMYRNLDDIGCLMFGDIVNRSSQLRRAIMGILSGLGKYHSDSPSEFSAQMKDRIRRIIQIFPDASNLEKAMMTFINTLSENSNVFDLVKKMMGDCYISKENADDTLTVRRSVDAKLKSKLQQTSFRQFLDRVIPLSFDSPAAKELIHLVSETVCAKIDLKNWAQGCFERDLGLLKLFSEYFAHVFADKDIVEEIRSKILTTDEPRAVEVALHALSKIFQNSNFKTRMEDESIRREKWFLSISKNLKELVTRSDPELRRSCKLATRLLAGLLGKDKAVEFFDGEFDTLLYRLDLETPGCANSFQVLAEIFRTDIPHYFSRIMEILESDKIGPLIMTSPQHDEEDPIEFNDLIHFEKQPSPKYTSAKVYAAKFAAKVLSSCSLVIDPVDKQDMERVGQKFIDLSSEIIDKNGDLGGRQCDLEKARLRSTAAACLLKLATIITWRTKMHTGLYKNMSYMITDEAYCVRLYYALHIKKGLGRRLPIEFAACYGLINLGLVEEEGENKLEGFKTICMNQAHQSFVERNDEKANILNLQGAQRTMFCAETVVAYVVWLLANYGKLEKLEGNADKNDSEDTLALKASNVNLLAELQESLWLVIDMLKIAKCNMQKVWKYFEKLKTCGDKSMRSDGRVSTVQLREHNKKIWAICDLGISMMLYRAKLQMEDQESNDTGFNLQFFYVCNVKDKADPSNVYAPDVLINSEKQRNGRLPKPGHAYQVTDITSEFSPPPQSNETNVSNSSKNASKRGAANTSTTKSKKVGGKKNRRSGASKASDDDEDDSVIKLGFSMKKFQSPPASKKTRSKRGVYDPPEEEDDEMEIIPLPKRRGAPPVSFVPSSSSSNGNTSRNGTSSPNKSNSRKAKGRQNSKRETEIESSSDEEETEKANGVSLDNLVISPILNESSGRARRSARTIAATATITASTPLVPPKAKKVKRKRSDFVPEEGDMDYEDPPITSSPSPKKRTSARIVPSTPTTKKEASATAAKMSDSSKFSKKSPAKTNGTSPKKNKYGLPMEEEEEEQTASTSRKSVRTRARLSKK</sequence>
<feature type="compositionally biased region" description="Acidic residues" evidence="6">
    <location>
        <begin position="1427"/>
        <end position="1436"/>
    </location>
</feature>
<accession>E3MD26</accession>
<dbReference type="InterPro" id="IPR039776">
    <property type="entry name" value="Pds5"/>
</dbReference>
<feature type="compositionally biased region" description="Low complexity" evidence="6">
    <location>
        <begin position="1534"/>
        <end position="1544"/>
    </location>
</feature>
<evidence type="ECO:0000256" key="2">
    <source>
        <dbReference type="ARBA" id="ARBA00022618"/>
    </source>
</evidence>
<organism evidence="8">
    <name type="scientific">Caenorhabditis remanei</name>
    <name type="common">Caenorhabditis vulgaris</name>
    <dbReference type="NCBI Taxonomy" id="31234"/>
    <lineage>
        <taxon>Eukaryota</taxon>
        <taxon>Metazoa</taxon>
        <taxon>Ecdysozoa</taxon>
        <taxon>Nematoda</taxon>
        <taxon>Chromadorea</taxon>
        <taxon>Rhabditida</taxon>
        <taxon>Rhabditina</taxon>
        <taxon>Rhabditomorpha</taxon>
        <taxon>Rhabditoidea</taxon>
        <taxon>Rhabditidae</taxon>
        <taxon>Peloderinae</taxon>
        <taxon>Caenorhabditis</taxon>
    </lineage>
</organism>
<feature type="compositionally biased region" description="Low complexity" evidence="6">
    <location>
        <begin position="1384"/>
        <end position="1408"/>
    </location>
</feature>
<dbReference type="GO" id="GO:0051177">
    <property type="term" value="P:meiotic sister chromatid cohesion"/>
    <property type="evidence" value="ECO:0007669"/>
    <property type="project" value="EnsemblMetazoa"/>
</dbReference>
<evidence type="ECO:0000256" key="5">
    <source>
        <dbReference type="ARBA" id="ARBA00023306"/>
    </source>
</evidence>
<feature type="region of interest" description="Disordered" evidence="6">
    <location>
        <begin position="174"/>
        <end position="200"/>
    </location>
</feature>
<dbReference type="Gene3D" id="1.25.10.10">
    <property type="entry name" value="Leucine-rich Repeat Variant"/>
    <property type="match status" value="1"/>
</dbReference>
<reference evidence="7" key="1">
    <citation type="submission" date="2007-07" db="EMBL/GenBank/DDBJ databases">
        <title>PCAP assembly of the Caenorhabditis remanei genome.</title>
        <authorList>
            <consortium name="The Caenorhabditis remanei Sequencing Consortium"/>
            <person name="Wilson R.K."/>
        </authorList>
    </citation>
    <scope>NUCLEOTIDE SEQUENCE [LARGE SCALE GENOMIC DNA]</scope>
    <source>
        <strain evidence="7">PB4641</strain>
    </source>
</reference>
<evidence type="ECO:0000313" key="8">
    <source>
        <dbReference type="Proteomes" id="UP000008281"/>
    </source>
</evidence>
<dbReference type="STRING" id="31234.E3MD26"/>
<dbReference type="eggNOG" id="KOG1525">
    <property type="taxonomic scope" value="Eukaryota"/>
</dbReference>
<evidence type="ECO:0000256" key="1">
    <source>
        <dbReference type="ARBA" id="ARBA00004123"/>
    </source>
</evidence>
<keyword evidence="2" id="KW-0132">Cell division</keyword>
<dbReference type="GO" id="GO:0005634">
    <property type="term" value="C:nucleus"/>
    <property type="evidence" value="ECO:0007669"/>
    <property type="project" value="UniProtKB-SubCell"/>
</dbReference>
<dbReference type="InterPro" id="IPR016024">
    <property type="entry name" value="ARM-type_fold"/>
</dbReference>
<feature type="compositionally biased region" description="Acidic residues" evidence="6">
    <location>
        <begin position="1495"/>
        <end position="1505"/>
    </location>
</feature>
<protein>
    <submittedName>
        <fullName evidence="7">CRE-EVL-14 protein</fullName>
    </submittedName>
</protein>
<dbReference type="OrthoDB" id="200660at2759"/>
<dbReference type="SUPFAM" id="SSF48371">
    <property type="entry name" value="ARM repeat"/>
    <property type="match status" value="1"/>
</dbReference>
<feature type="compositionally biased region" description="Polar residues" evidence="6">
    <location>
        <begin position="1276"/>
        <end position="1297"/>
    </location>
</feature>
<keyword evidence="8" id="KW-1185">Reference proteome</keyword>
<feature type="region of interest" description="Disordered" evidence="6">
    <location>
        <begin position="1276"/>
        <end position="1593"/>
    </location>
</feature>
<gene>
    <name evidence="7" type="primary">Cre-evl-14</name>
    <name evidence="7" type="ORF">CRE_20272</name>
</gene>
<dbReference type="Pfam" id="PF20168">
    <property type="entry name" value="PDS5"/>
    <property type="match status" value="1"/>
</dbReference>
<keyword evidence="5" id="KW-0131">Cell cycle</keyword>
<feature type="compositionally biased region" description="Low complexity" evidence="6">
    <location>
        <begin position="1465"/>
        <end position="1477"/>
    </location>
</feature>
<dbReference type="FunCoup" id="E3MD26">
    <property type="interactions" value="2986"/>
</dbReference>
<dbReference type="EMBL" id="DS268435">
    <property type="protein sequence ID" value="EFO98543.1"/>
    <property type="molecule type" value="Genomic_DNA"/>
</dbReference>
<evidence type="ECO:0000256" key="3">
    <source>
        <dbReference type="ARBA" id="ARBA00022776"/>
    </source>
</evidence>
<feature type="compositionally biased region" description="Basic residues" evidence="6">
    <location>
        <begin position="1582"/>
        <end position="1593"/>
    </location>
</feature>
<dbReference type="GO" id="GO:0000785">
    <property type="term" value="C:chromatin"/>
    <property type="evidence" value="ECO:0007669"/>
    <property type="project" value="TreeGrafter"/>
</dbReference>
<comment type="subcellular location">
    <subcellularLocation>
        <location evidence="1">Nucleus</location>
    </subcellularLocation>
</comment>
<feature type="compositionally biased region" description="Acidic residues" evidence="6">
    <location>
        <begin position="183"/>
        <end position="199"/>
    </location>
</feature>
<feature type="compositionally biased region" description="Basic residues" evidence="6">
    <location>
        <begin position="1411"/>
        <end position="1420"/>
    </location>
</feature>
<keyword evidence="3" id="KW-0498">Mitosis</keyword>
<dbReference type="GO" id="GO:0006281">
    <property type="term" value="P:DNA repair"/>
    <property type="evidence" value="ECO:0007669"/>
    <property type="project" value="TreeGrafter"/>
</dbReference>
<evidence type="ECO:0000256" key="4">
    <source>
        <dbReference type="ARBA" id="ARBA00023242"/>
    </source>
</evidence>
<proteinExistence type="predicted"/>
<dbReference type="HOGENOM" id="CLU_003732_0_0_1"/>
<dbReference type="PANTHER" id="PTHR12663">
    <property type="entry name" value="ANDROGEN INDUCED INHIBITOR OF PROLIFERATION AS3 / PDS5-RELATED"/>
    <property type="match status" value="1"/>
</dbReference>